<reference evidence="1" key="1">
    <citation type="submission" date="2022-04" db="EMBL/GenBank/DDBJ databases">
        <title>Halobacillus sp. isolated from saltern.</title>
        <authorList>
            <person name="Won M."/>
            <person name="Lee C.-M."/>
            <person name="Woen H.-Y."/>
            <person name="Kwon S.-W."/>
        </authorList>
    </citation>
    <scope>NUCLEOTIDE SEQUENCE</scope>
    <source>
        <strain evidence="1">SSHM10-5</strain>
    </source>
</reference>
<proteinExistence type="predicted"/>
<evidence type="ECO:0000313" key="2">
    <source>
        <dbReference type="Proteomes" id="UP000830326"/>
    </source>
</evidence>
<accession>A0ABY4HBE9</accession>
<name>A0ABY4HBE9_9BACI</name>
<gene>
    <name evidence="1" type="ORF">MUO15_00195</name>
</gene>
<organism evidence="1 2">
    <name type="scientific">Halobacillus amylolyticus</name>
    <dbReference type="NCBI Taxonomy" id="2932259"/>
    <lineage>
        <taxon>Bacteria</taxon>
        <taxon>Bacillati</taxon>
        <taxon>Bacillota</taxon>
        <taxon>Bacilli</taxon>
        <taxon>Bacillales</taxon>
        <taxon>Bacillaceae</taxon>
        <taxon>Halobacillus</taxon>
    </lineage>
</organism>
<dbReference type="EMBL" id="CP095075">
    <property type="protein sequence ID" value="UOR12002.1"/>
    <property type="molecule type" value="Genomic_DNA"/>
</dbReference>
<sequence>MPQSYTATLLRNLEITHDLKPFLRVDMHDFNRKYEEITGDNGWQKMQNLVNQEIEQGRYEDSNLDEFIFNRLVFDKQDHTYVINLESDIDEDELMERYSDSPAFNRKVAQTIASDEKVISIRQNGNSVVILYKYESVYLGQTEDKANFYTPIILDFDKNSVRIKLRKHYLSRANTNLKGILTHLSHFLNTLDADVSISRYNEATIHSDILYQLYSEESQHAEEVIKANLGGLTETQLNTKIMEFLENDLEIHNPSHYVDRVTAAFYQDRAMHLPDHLFYEGFIFGFTFFDRQITKSSTRNSNKDPIYKTKLYWNLKDLIHEYEEVSEVSMYWRFNENDFDETPEGEDFSFVEVSIREKYGCLEIHYYNAKERRVKEEYVLHRIKEYI</sequence>
<evidence type="ECO:0000313" key="1">
    <source>
        <dbReference type="EMBL" id="UOR12002.1"/>
    </source>
</evidence>
<dbReference type="Proteomes" id="UP000830326">
    <property type="component" value="Chromosome"/>
</dbReference>
<dbReference type="RefSeq" id="WP_245032496.1">
    <property type="nucleotide sequence ID" value="NZ_CP095075.1"/>
</dbReference>
<keyword evidence="2" id="KW-1185">Reference proteome</keyword>
<protein>
    <submittedName>
        <fullName evidence="1">Uncharacterized protein</fullName>
    </submittedName>
</protein>